<dbReference type="Pfam" id="PF00027">
    <property type="entry name" value="cNMP_binding"/>
    <property type="match status" value="1"/>
</dbReference>
<dbReference type="InterPro" id="IPR014710">
    <property type="entry name" value="RmlC-like_jellyroll"/>
</dbReference>
<dbReference type="Gene3D" id="2.60.120.10">
    <property type="entry name" value="Jelly Rolls"/>
    <property type="match status" value="1"/>
</dbReference>
<dbReference type="SUPFAM" id="SSF51206">
    <property type="entry name" value="cAMP-binding domain-like"/>
    <property type="match status" value="1"/>
</dbReference>
<organism evidence="2 3">
    <name type="scientific">BD1-7 clade bacterium</name>
    <dbReference type="NCBI Taxonomy" id="2029982"/>
    <lineage>
        <taxon>Bacteria</taxon>
        <taxon>Pseudomonadati</taxon>
        <taxon>Pseudomonadota</taxon>
        <taxon>Gammaproteobacteria</taxon>
        <taxon>Cellvibrionales</taxon>
        <taxon>Spongiibacteraceae</taxon>
        <taxon>BD1-7 clade</taxon>
    </lineage>
</organism>
<evidence type="ECO:0000313" key="2">
    <source>
        <dbReference type="EMBL" id="CAA0090852.1"/>
    </source>
</evidence>
<accession>A0A5S9NS72</accession>
<name>A0A5S9NS72_9GAMM</name>
<dbReference type="AlphaFoldDB" id="A0A5S9NS72"/>
<dbReference type="EMBL" id="CACSII010000002">
    <property type="protein sequence ID" value="CAA0090852.1"/>
    <property type="molecule type" value="Genomic_DNA"/>
</dbReference>
<dbReference type="PROSITE" id="PS50042">
    <property type="entry name" value="CNMP_BINDING_3"/>
    <property type="match status" value="1"/>
</dbReference>
<dbReference type="SMART" id="SM00100">
    <property type="entry name" value="cNMP"/>
    <property type="match status" value="1"/>
</dbReference>
<dbReference type="Proteomes" id="UP000434580">
    <property type="component" value="Unassembled WGS sequence"/>
</dbReference>
<protein>
    <recommendedName>
        <fullName evidence="1">Cyclic nucleotide-binding domain-containing protein</fullName>
    </recommendedName>
</protein>
<sequence>MRTLSQSEQTEKQVESLIRRIPFFNQVYENGADQFHTMLNIAQIVEAEPEELIIRKGDEDHSFYFLLKGQLDVLLDIDSDDAVNQILPGEVFGVLSMVAQSERSAFIRVSGNKPALLFRMNSDALIEPTGQTRLSLPSRLMFYRMALHNIRWTLEKNKMAQPDHPLVEDIRRLPFSNPPKDTEEELISLKTQTMLLAEILLRWNHSSDDT</sequence>
<dbReference type="OrthoDB" id="5729906at2"/>
<dbReference type="InterPro" id="IPR018490">
    <property type="entry name" value="cNMP-bd_dom_sf"/>
</dbReference>
<feature type="domain" description="Cyclic nucleotide-binding" evidence="1">
    <location>
        <begin position="23"/>
        <end position="109"/>
    </location>
</feature>
<evidence type="ECO:0000259" key="1">
    <source>
        <dbReference type="PROSITE" id="PS50042"/>
    </source>
</evidence>
<dbReference type="InterPro" id="IPR000595">
    <property type="entry name" value="cNMP-bd_dom"/>
</dbReference>
<reference evidence="2 3" key="1">
    <citation type="submission" date="2019-11" db="EMBL/GenBank/DDBJ databases">
        <authorList>
            <person name="Holert J."/>
        </authorList>
    </citation>
    <scope>NUCLEOTIDE SEQUENCE [LARGE SCALE GENOMIC DNA]</scope>
    <source>
        <strain evidence="2">BC5_2</strain>
    </source>
</reference>
<evidence type="ECO:0000313" key="3">
    <source>
        <dbReference type="Proteomes" id="UP000434580"/>
    </source>
</evidence>
<proteinExistence type="predicted"/>
<dbReference type="CDD" id="cd00038">
    <property type="entry name" value="CAP_ED"/>
    <property type="match status" value="1"/>
</dbReference>
<gene>
    <name evidence="2" type="ORF">DPBNPPHM_02944</name>
</gene>